<dbReference type="PANTHER" id="PTHR47649:SF1">
    <property type="entry name" value="RIBONUCLEASE D"/>
    <property type="match status" value="1"/>
</dbReference>
<evidence type="ECO:0000256" key="1">
    <source>
        <dbReference type="ARBA" id="ARBA00022490"/>
    </source>
</evidence>
<evidence type="ECO:0000256" key="6">
    <source>
        <dbReference type="HAMAP-Rule" id="MF_01899"/>
    </source>
</evidence>
<dbReference type="PATRIC" id="fig|1489064.4.peg.4027"/>
<feature type="domain" description="HRDC" evidence="7">
    <location>
        <begin position="208"/>
        <end position="289"/>
    </location>
</feature>
<dbReference type="InterPro" id="IPR002121">
    <property type="entry name" value="HRDC_dom"/>
</dbReference>
<dbReference type="EC" id="3.1.13.5" evidence="6"/>
<dbReference type="InterPro" id="IPR002562">
    <property type="entry name" value="3'-5'_exonuclease_dom"/>
</dbReference>
<dbReference type="InterPro" id="IPR036397">
    <property type="entry name" value="RNaseH_sf"/>
</dbReference>
<dbReference type="HAMAP" id="MF_01899">
    <property type="entry name" value="RNase_D"/>
    <property type="match status" value="1"/>
</dbReference>
<evidence type="ECO:0000256" key="3">
    <source>
        <dbReference type="ARBA" id="ARBA00022722"/>
    </source>
</evidence>
<dbReference type="RefSeq" id="WP_047764717.1">
    <property type="nucleotide sequence ID" value="NZ_LAQL01000008.1"/>
</dbReference>
<evidence type="ECO:0000256" key="5">
    <source>
        <dbReference type="ARBA" id="ARBA00022839"/>
    </source>
</evidence>
<dbReference type="OrthoDB" id="9800549at2"/>
<comment type="cofactor">
    <cofactor evidence="6">
        <name>a divalent metal cation</name>
        <dbReference type="ChEBI" id="CHEBI:60240"/>
    </cofactor>
</comment>
<keyword evidence="2 6" id="KW-0819">tRNA processing</keyword>
<dbReference type="Proteomes" id="UP000035444">
    <property type="component" value="Unassembled WGS sequence"/>
</dbReference>
<reference evidence="8 9" key="1">
    <citation type="submission" date="2015-03" db="EMBL/GenBank/DDBJ databases">
        <title>Genome Sequence of Kiloniella spongiae MEBiC09566, isolated from a marine sponge.</title>
        <authorList>
            <person name="Shao Z."/>
            <person name="Wang L."/>
            <person name="Li X."/>
        </authorList>
    </citation>
    <scope>NUCLEOTIDE SEQUENCE [LARGE SCALE GENOMIC DNA]</scope>
    <source>
        <strain evidence="8 9">MEBiC09566</strain>
    </source>
</reference>
<dbReference type="GO" id="GO:0008408">
    <property type="term" value="F:3'-5' exonuclease activity"/>
    <property type="evidence" value="ECO:0007669"/>
    <property type="project" value="InterPro"/>
</dbReference>
<keyword evidence="9" id="KW-1185">Reference proteome</keyword>
<dbReference type="PROSITE" id="PS50967">
    <property type="entry name" value="HRDC"/>
    <property type="match status" value="1"/>
</dbReference>
<proteinExistence type="inferred from homology"/>
<dbReference type="PANTHER" id="PTHR47649">
    <property type="entry name" value="RIBONUCLEASE D"/>
    <property type="match status" value="1"/>
</dbReference>
<keyword evidence="4 6" id="KW-0378">Hydrolase</keyword>
<comment type="subcellular location">
    <subcellularLocation>
        <location evidence="6">Cytoplasm</location>
    </subcellularLocation>
</comment>
<evidence type="ECO:0000256" key="4">
    <source>
        <dbReference type="ARBA" id="ARBA00022801"/>
    </source>
</evidence>
<evidence type="ECO:0000313" key="8">
    <source>
        <dbReference type="EMBL" id="KLN60185.1"/>
    </source>
</evidence>
<evidence type="ECO:0000259" key="7">
    <source>
        <dbReference type="PROSITE" id="PS50967"/>
    </source>
</evidence>
<dbReference type="Gene3D" id="3.30.420.10">
    <property type="entry name" value="Ribonuclease H-like superfamily/Ribonuclease H"/>
    <property type="match status" value="1"/>
</dbReference>
<dbReference type="GO" id="GO:0000166">
    <property type="term" value="F:nucleotide binding"/>
    <property type="evidence" value="ECO:0007669"/>
    <property type="project" value="InterPro"/>
</dbReference>
<dbReference type="GO" id="GO:0003676">
    <property type="term" value="F:nucleic acid binding"/>
    <property type="evidence" value="ECO:0007669"/>
    <property type="project" value="InterPro"/>
</dbReference>
<evidence type="ECO:0000313" key="9">
    <source>
        <dbReference type="Proteomes" id="UP000035444"/>
    </source>
</evidence>
<dbReference type="InterPro" id="IPR006292">
    <property type="entry name" value="RNase_D"/>
</dbReference>
<dbReference type="GO" id="GO:0005737">
    <property type="term" value="C:cytoplasm"/>
    <property type="evidence" value="ECO:0007669"/>
    <property type="project" value="UniProtKB-SubCell"/>
</dbReference>
<dbReference type="Gene3D" id="1.10.150.80">
    <property type="entry name" value="HRDC domain"/>
    <property type="match status" value="1"/>
</dbReference>
<dbReference type="SMART" id="SM00341">
    <property type="entry name" value="HRDC"/>
    <property type="match status" value="1"/>
</dbReference>
<keyword evidence="3 6" id="KW-0540">Nuclease</keyword>
<dbReference type="STRING" id="1489064.WH96_13445"/>
<dbReference type="SUPFAM" id="SSF53098">
    <property type="entry name" value="Ribonuclease H-like"/>
    <property type="match status" value="1"/>
</dbReference>
<accession>A0A0H2MU09</accession>
<name>A0A0H2MU09_9PROT</name>
<comment type="function">
    <text evidence="6">Exonuclease involved in the 3' processing of various precursor tRNAs. Initiates hydrolysis at the 3'-terminus of an RNA molecule and releases 5'-mononucleotides.</text>
</comment>
<protein>
    <recommendedName>
        <fullName evidence="6">Ribonuclease D</fullName>
        <shortName evidence="6">RNase D</shortName>
        <ecNumber evidence="6">3.1.13.5</ecNumber>
    </recommendedName>
</protein>
<evidence type="ECO:0000256" key="2">
    <source>
        <dbReference type="ARBA" id="ARBA00022694"/>
    </source>
</evidence>
<dbReference type="SMART" id="SM00474">
    <property type="entry name" value="35EXOc"/>
    <property type="match status" value="1"/>
</dbReference>
<keyword evidence="5 6" id="KW-0269">Exonuclease</keyword>
<dbReference type="Pfam" id="PF00570">
    <property type="entry name" value="HRDC"/>
    <property type="match status" value="1"/>
</dbReference>
<dbReference type="AlphaFoldDB" id="A0A0H2MU09"/>
<dbReference type="Pfam" id="PF01612">
    <property type="entry name" value="DNA_pol_A_exo1"/>
    <property type="match status" value="1"/>
</dbReference>
<sequence>MTLITSSKELSDLCQELAKSDVVTVDTEFLRDQTYWPKLCLVQLADANNFAAIDVLAPDIDLTPLFDLMKNQTVLKVFHSARQDLEIFCLLMDEVPAPLFDTQLAAMVCGFGDSIGYDNLAKKLLNVDIDKSARFADWSKRPLTPKQISYAISDVTHLRDIYAKLRSQIDKNGREHWLAEEMAILEDPETYRQDPDTAWLRLKTRSNDRRYLAILKELGAWRELEAQRRNTPRGRVVKDEQLYDIASNRPTNAKELSKTRGVSVDMADGRLGKEILAAVKVAMDLPKDACPKAKERHIPNNGLSAIIDLLRVLLKQCCDEFDVAQKLIANSSDLEKIAADDNANVRALSGWRREVFGDKALRLKKGLIALSIKDGKLVVEDLD</sequence>
<dbReference type="InterPro" id="IPR051086">
    <property type="entry name" value="RNase_D-like"/>
</dbReference>
<gene>
    <name evidence="6" type="primary">rnd</name>
    <name evidence="8" type="ORF">WH96_13445</name>
</gene>
<comment type="similarity">
    <text evidence="6">Belongs to the RNase D family.</text>
</comment>
<dbReference type="InterPro" id="IPR010997">
    <property type="entry name" value="HRDC-like_sf"/>
</dbReference>
<dbReference type="InterPro" id="IPR012337">
    <property type="entry name" value="RNaseH-like_sf"/>
</dbReference>
<dbReference type="InterPro" id="IPR044876">
    <property type="entry name" value="HRDC_dom_sf"/>
</dbReference>
<dbReference type="EMBL" id="LAQL01000008">
    <property type="protein sequence ID" value="KLN60185.1"/>
    <property type="molecule type" value="Genomic_DNA"/>
</dbReference>
<dbReference type="SUPFAM" id="SSF47819">
    <property type="entry name" value="HRDC-like"/>
    <property type="match status" value="2"/>
</dbReference>
<keyword evidence="1 6" id="KW-0963">Cytoplasm</keyword>
<comment type="caution">
    <text evidence="8">The sequence shown here is derived from an EMBL/GenBank/DDBJ whole genome shotgun (WGS) entry which is preliminary data.</text>
</comment>
<dbReference type="GO" id="GO:0033890">
    <property type="term" value="F:ribonuclease D activity"/>
    <property type="evidence" value="ECO:0007669"/>
    <property type="project" value="UniProtKB-UniRule"/>
</dbReference>
<dbReference type="NCBIfam" id="TIGR01388">
    <property type="entry name" value="rnd"/>
    <property type="match status" value="1"/>
</dbReference>
<organism evidence="8 9">
    <name type="scientific">Kiloniella spongiae</name>
    <dbReference type="NCBI Taxonomy" id="1489064"/>
    <lineage>
        <taxon>Bacteria</taxon>
        <taxon>Pseudomonadati</taxon>
        <taxon>Pseudomonadota</taxon>
        <taxon>Alphaproteobacteria</taxon>
        <taxon>Rhodospirillales</taxon>
        <taxon>Kiloniellaceae</taxon>
        <taxon>Kiloniella</taxon>
    </lineage>
</organism>
<comment type="catalytic activity">
    <reaction evidence="6">
        <text>Exonucleolytic cleavage that removes extra residues from the 3'-terminus of tRNA to produce 5'-mononucleotides.</text>
        <dbReference type="EC" id="3.1.13.5"/>
    </reaction>
</comment>
<dbReference type="CDD" id="cd06142">
    <property type="entry name" value="RNaseD_exo"/>
    <property type="match status" value="1"/>
</dbReference>
<dbReference type="GO" id="GO:0042780">
    <property type="term" value="P:tRNA 3'-end processing"/>
    <property type="evidence" value="ECO:0007669"/>
    <property type="project" value="UniProtKB-UniRule"/>
</dbReference>